<proteinExistence type="inferred from homology"/>
<dbReference type="GO" id="GO:0004252">
    <property type="term" value="F:serine-type endopeptidase activity"/>
    <property type="evidence" value="ECO:0007669"/>
    <property type="project" value="InterPro"/>
</dbReference>
<dbReference type="CDD" id="cd06530">
    <property type="entry name" value="S26_SPase_I"/>
    <property type="match status" value="1"/>
</dbReference>
<dbReference type="PANTHER" id="PTHR43390:SF1">
    <property type="entry name" value="CHLOROPLAST PROCESSING PEPTIDASE"/>
    <property type="match status" value="1"/>
</dbReference>
<evidence type="ECO:0000313" key="10">
    <source>
        <dbReference type="Proteomes" id="UP000248918"/>
    </source>
</evidence>
<dbReference type="InterPro" id="IPR019533">
    <property type="entry name" value="Peptidase_S26"/>
</dbReference>
<dbReference type="GO" id="GO:0016020">
    <property type="term" value="C:membrane"/>
    <property type="evidence" value="ECO:0007669"/>
    <property type="project" value="UniProtKB-SubCell"/>
</dbReference>
<dbReference type="InterPro" id="IPR019758">
    <property type="entry name" value="Pept_S26A_signal_pept_1_CS"/>
</dbReference>
<dbReference type="InterPro" id="IPR000223">
    <property type="entry name" value="Pept_S26A_signal_pept_1"/>
</dbReference>
<protein>
    <recommendedName>
        <fullName evidence="4 7">Signal peptidase I</fullName>
        <ecNumber evidence="3 7">3.4.21.89</ecNumber>
    </recommendedName>
</protein>
<dbReference type="PANTHER" id="PTHR43390">
    <property type="entry name" value="SIGNAL PEPTIDASE I"/>
    <property type="match status" value="1"/>
</dbReference>
<dbReference type="PRINTS" id="PR00727">
    <property type="entry name" value="LEADERPTASE"/>
</dbReference>
<organism evidence="9 10">
    <name type="scientific">Paraburkholderia bryophila</name>
    <dbReference type="NCBI Taxonomy" id="420952"/>
    <lineage>
        <taxon>Bacteria</taxon>
        <taxon>Pseudomonadati</taxon>
        <taxon>Pseudomonadota</taxon>
        <taxon>Betaproteobacteria</taxon>
        <taxon>Burkholderiales</taxon>
        <taxon>Burkholderiaceae</taxon>
        <taxon>Paraburkholderia</taxon>
    </lineage>
</organism>
<comment type="caution">
    <text evidence="9">The sequence shown here is derived from an EMBL/GenBank/DDBJ whole genome shotgun (WGS) entry which is preliminary data.</text>
</comment>
<evidence type="ECO:0000256" key="6">
    <source>
        <dbReference type="PIRSR" id="PIRSR600223-1"/>
    </source>
</evidence>
<dbReference type="AlphaFoldDB" id="A0A329CQM5"/>
<evidence type="ECO:0000256" key="5">
    <source>
        <dbReference type="ARBA" id="ARBA00022801"/>
    </source>
</evidence>
<dbReference type="PROSITE" id="PS00761">
    <property type="entry name" value="SPASE_I_3"/>
    <property type="match status" value="1"/>
</dbReference>
<dbReference type="Pfam" id="PF10502">
    <property type="entry name" value="Peptidase_S26"/>
    <property type="match status" value="1"/>
</dbReference>
<feature type="active site" evidence="6">
    <location>
        <position position="38"/>
    </location>
</feature>
<dbReference type="InterPro" id="IPR036286">
    <property type="entry name" value="LexA/Signal_pep-like_sf"/>
</dbReference>
<evidence type="ECO:0000313" key="9">
    <source>
        <dbReference type="EMBL" id="RAS37163.1"/>
    </source>
</evidence>
<evidence type="ECO:0000259" key="8">
    <source>
        <dbReference type="Pfam" id="PF10502"/>
    </source>
</evidence>
<keyword evidence="7" id="KW-0645">Protease</keyword>
<name>A0A329CQM5_9BURK</name>
<dbReference type="RefSeq" id="WP_111929939.1">
    <property type="nucleotide sequence ID" value="NZ_CADFFP010000002.1"/>
</dbReference>
<reference evidence="9 10" key="1">
    <citation type="submission" date="2018-06" db="EMBL/GenBank/DDBJ databases">
        <title>Genomic Encyclopedia of Type Strains, Phase III (KMG-III): the genomes of soil and plant-associated and newly described type strains.</title>
        <authorList>
            <person name="Whitman W."/>
        </authorList>
    </citation>
    <scope>NUCLEOTIDE SEQUENCE [LARGE SCALE GENOMIC DNA]</scope>
    <source>
        <strain evidence="9 10">LMG 23644</strain>
    </source>
</reference>
<keyword evidence="5 7" id="KW-0378">Hydrolase</keyword>
<dbReference type="OrthoDB" id="9815782at2"/>
<dbReference type="SUPFAM" id="SSF51306">
    <property type="entry name" value="LexA/Signal peptidase"/>
    <property type="match status" value="1"/>
</dbReference>
<feature type="domain" description="Peptidase S26" evidence="8">
    <location>
        <begin position="12"/>
        <end position="202"/>
    </location>
</feature>
<sequence>MRMPGKLWRDNKSLVAFLFLMVLFRSAVADWNVVPSGSMLPTIREGDRIFVDKMAYDLRVPLTHITIAHLHDPQRGDIVTIDSSAAHELIVKRLIGVPGDRVAMRDNVLYVNGVRADYQTLKLKPLPGDAVTPGDYLTERFDGVTHTMRLAPDAPSPRNSFGPVTVPPGEYLMLGDNRDDSADSRYFGFFPRKELMGRTRHVAFSLDPDHYYAPRFERFGAALDPHAAPLASR</sequence>
<evidence type="ECO:0000256" key="1">
    <source>
        <dbReference type="ARBA" id="ARBA00000677"/>
    </source>
</evidence>
<evidence type="ECO:0000256" key="7">
    <source>
        <dbReference type="RuleBase" id="RU362042"/>
    </source>
</evidence>
<dbReference type="GO" id="GO:0006465">
    <property type="term" value="P:signal peptide processing"/>
    <property type="evidence" value="ECO:0007669"/>
    <property type="project" value="InterPro"/>
</dbReference>
<feature type="active site" evidence="6">
    <location>
        <position position="92"/>
    </location>
</feature>
<dbReference type="PROSITE" id="PS00760">
    <property type="entry name" value="SPASE_I_2"/>
    <property type="match status" value="1"/>
</dbReference>
<gene>
    <name evidence="9" type="ORF">BX591_10311</name>
</gene>
<comment type="similarity">
    <text evidence="2 7">Belongs to the peptidase S26 family.</text>
</comment>
<evidence type="ECO:0000256" key="3">
    <source>
        <dbReference type="ARBA" id="ARBA00013208"/>
    </source>
</evidence>
<dbReference type="Gene3D" id="2.10.109.10">
    <property type="entry name" value="Umud Fragment, subunit A"/>
    <property type="match status" value="1"/>
</dbReference>
<dbReference type="EC" id="3.4.21.89" evidence="3 7"/>
<dbReference type="GO" id="GO:0009003">
    <property type="term" value="F:signal peptidase activity"/>
    <property type="evidence" value="ECO:0007669"/>
    <property type="project" value="UniProtKB-EC"/>
</dbReference>
<dbReference type="InterPro" id="IPR019757">
    <property type="entry name" value="Pept_S26A_signal_pept_1_Lys-AS"/>
</dbReference>
<evidence type="ECO:0000256" key="4">
    <source>
        <dbReference type="ARBA" id="ARBA00019232"/>
    </source>
</evidence>
<comment type="catalytic activity">
    <reaction evidence="1 7">
        <text>Cleavage of hydrophobic, N-terminal signal or leader sequences from secreted and periplasmic proteins.</text>
        <dbReference type="EC" id="3.4.21.89"/>
    </reaction>
</comment>
<dbReference type="Proteomes" id="UP000248918">
    <property type="component" value="Unassembled WGS sequence"/>
</dbReference>
<dbReference type="NCBIfam" id="TIGR02227">
    <property type="entry name" value="sigpep_I_bact"/>
    <property type="match status" value="1"/>
</dbReference>
<accession>A0A329CQM5</accession>
<evidence type="ECO:0000256" key="2">
    <source>
        <dbReference type="ARBA" id="ARBA00009370"/>
    </source>
</evidence>
<dbReference type="EMBL" id="QLTK01000003">
    <property type="protein sequence ID" value="RAS37163.1"/>
    <property type="molecule type" value="Genomic_DNA"/>
</dbReference>
<comment type="subcellular location">
    <subcellularLocation>
        <location evidence="7">Membrane</location>
        <topology evidence="7">Single-pass type II membrane protein</topology>
    </subcellularLocation>
</comment>